<evidence type="ECO:0000256" key="3">
    <source>
        <dbReference type="ARBA" id="ARBA00022840"/>
    </source>
</evidence>
<reference evidence="5 6" key="1">
    <citation type="submission" date="2017-09" db="EMBL/GenBank/DDBJ databases">
        <title>Sequencing the genomes of two abundant thermophiles in Great Basin hot springs: Thermocrinis jamiesonii and novel Chloroflexi Thermoflexus hugenholtzii.</title>
        <authorList>
            <person name="Hedlund B."/>
        </authorList>
    </citation>
    <scope>NUCLEOTIDE SEQUENCE [LARGE SCALE GENOMIC DNA]</scope>
    <source>
        <strain evidence="5 6">G233</strain>
    </source>
</reference>
<dbReference type="EMBL" id="PDJQ01000001">
    <property type="protein sequence ID" value="PFG74526.1"/>
    <property type="molecule type" value="Genomic_DNA"/>
</dbReference>
<dbReference type="GO" id="GO:0005524">
    <property type="term" value="F:ATP binding"/>
    <property type="evidence" value="ECO:0007669"/>
    <property type="project" value="UniProtKB-KW"/>
</dbReference>
<dbReference type="InterPro" id="IPR014721">
    <property type="entry name" value="Ribsml_uS5_D2-typ_fold_subgr"/>
</dbReference>
<accession>A0A2A9HHU2</accession>
<name>A0A2A9HHU2_TEPT2</name>
<dbReference type="InterPro" id="IPR027417">
    <property type="entry name" value="P-loop_NTPase"/>
</dbReference>
<keyword evidence="2" id="KW-0547">Nucleotide-binding</keyword>
<gene>
    <name evidence="5" type="ORF">A9A59_1759</name>
</gene>
<dbReference type="Pfam" id="PF13541">
    <property type="entry name" value="ChlI"/>
    <property type="match status" value="1"/>
</dbReference>
<dbReference type="PANTHER" id="PTHR32039:SF7">
    <property type="entry name" value="COMPETENCE PROTEIN COMM"/>
    <property type="match status" value="1"/>
</dbReference>
<dbReference type="InterPro" id="IPR004482">
    <property type="entry name" value="Mg_chelat-rel"/>
</dbReference>
<dbReference type="SMART" id="SM00382">
    <property type="entry name" value="AAA"/>
    <property type="match status" value="1"/>
</dbReference>
<proteinExistence type="inferred from homology"/>
<dbReference type="RefSeq" id="WP_098503907.1">
    <property type="nucleotide sequence ID" value="NZ_PDJQ01000001.1"/>
</dbReference>
<dbReference type="PRINTS" id="PR01657">
    <property type="entry name" value="MCMFAMILY"/>
</dbReference>
<dbReference type="InterPro" id="IPR003593">
    <property type="entry name" value="AAA+_ATPase"/>
</dbReference>
<organism evidence="5 6">
    <name type="scientific">Tepidiforma thermophila (strain KCTC 52669 / CGMCC 1.13589 / G233)</name>
    <dbReference type="NCBI Taxonomy" id="2761530"/>
    <lineage>
        <taxon>Bacteria</taxon>
        <taxon>Bacillati</taxon>
        <taxon>Chloroflexota</taxon>
        <taxon>Tepidiformia</taxon>
        <taxon>Tepidiformales</taxon>
        <taxon>Tepidiformaceae</taxon>
        <taxon>Tepidiforma</taxon>
    </lineage>
</organism>
<dbReference type="InterPro" id="IPR000523">
    <property type="entry name" value="Mg_chelatse_chII-like_cat_dom"/>
</dbReference>
<sequence>MLARVLSCAVVGLEGELVQVEIDITRAQLPAVTVVGLPDTAVQESRERVRAAIRNSGLAWPANNRITVNLAPADLRKEGPAYDLPIAIGILLASGQVEGTVTDAVFIGELALTGDVRPVRGVLPMAMTAAAHGVRRAFVPAANGAEAALVSGLTVYPVDSLASVVAHLNGTVPLPVCTAPPPAAIDDPAWVATDFADIVGQEHVKRALEVAAAGGHNVVMKGPPGSGKTLLARAVPGILPPLTTGEAMEVTRIYSVAGLLSPGTGLVTARPFRAPHHTISNAGLIGGGSIPRPGEITLAHRGVLFLDELLEFDPHVLEMLRQPLEDKTVTIARAKQAVTFPASFMLCAALNPCPCGYLGDPERACTCPPTVVSRYQRRLSGPLMDRIDLFVDVPRVPFEKLSAATRGEPSAAVRERVTAARQVQARRFAGTRTATNGEMTAAQVRDFAQSEMEPAAADLVKRAVERLNLSARAFHRVLKVARTIADLAGSPTITAAHMAESIQYRARMD</sequence>
<dbReference type="SUPFAM" id="SSF52540">
    <property type="entry name" value="P-loop containing nucleoside triphosphate hydrolases"/>
    <property type="match status" value="1"/>
</dbReference>
<dbReference type="PANTHER" id="PTHR32039">
    <property type="entry name" value="MAGNESIUM-CHELATASE SUBUNIT CHLI"/>
    <property type="match status" value="1"/>
</dbReference>
<protein>
    <submittedName>
        <fullName evidence="5">Magnesium chelatase family protein</fullName>
    </submittedName>
</protein>
<comment type="caution">
    <text evidence="5">The sequence shown here is derived from an EMBL/GenBank/DDBJ whole genome shotgun (WGS) entry which is preliminary data.</text>
</comment>
<dbReference type="AlphaFoldDB" id="A0A2A9HHU2"/>
<evidence type="ECO:0000256" key="2">
    <source>
        <dbReference type="ARBA" id="ARBA00022741"/>
    </source>
</evidence>
<evidence type="ECO:0000256" key="1">
    <source>
        <dbReference type="ARBA" id="ARBA00006354"/>
    </source>
</evidence>
<evidence type="ECO:0000259" key="4">
    <source>
        <dbReference type="SMART" id="SM00382"/>
    </source>
</evidence>
<dbReference type="SUPFAM" id="SSF54211">
    <property type="entry name" value="Ribosomal protein S5 domain 2-like"/>
    <property type="match status" value="1"/>
</dbReference>
<dbReference type="InterPro" id="IPR025158">
    <property type="entry name" value="Mg_chelat-rel_C"/>
</dbReference>
<keyword evidence="3" id="KW-0067">ATP-binding</keyword>
<dbReference type="InterPro" id="IPR020568">
    <property type="entry name" value="Ribosomal_Su5_D2-typ_SF"/>
</dbReference>
<dbReference type="Pfam" id="PF01078">
    <property type="entry name" value="Mg_chelatase"/>
    <property type="match status" value="1"/>
</dbReference>
<evidence type="ECO:0000313" key="5">
    <source>
        <dbReference type="EMBL" id="PFG74526.1"/>
    </source>
</evidence>
<dbReference type="Gene3D" id="3.40.50.300">
    <property type="entry name" value="P-loop containing nucleotide triphosphate hydrolases"/>
    <property type="match status" value="1"/>
</dbReference>
<comment type="similarity">
    <text evidence="1">Belongs to the Mg-chelatase subunits D/I family. ComM subfamily.</text>
</comment>
<dbReference type="NCBIfam" id="TIGR00368">
    <property type="entry name" value="YifB family Mg chelatase-like AAA ATPase"/>
    <property type="match status" value="1"/>
</dbReference>
<dbReference type="Proteomes" id="UP000223071">
    <property type="component" value="Unassembled WGS sequence"/>
</dbReference>
<dbReference type="Gene3D" id="3.30.230.10">
    <property type="match status" value="1"/>
</dbReference>
<keyword evidence="6" id="KW-1185">Reference proteome</keyword>
<dbReference type="GO" id="GO:0003677">
    <property type="term" value="F:DNA binding"/>
    <property type="evidence" value="ECO:0007669"/>
    <property type="project" value="InterPro"/>
</dbReference>
<feature type="domain" description="AAA+ ATPase" evidence="4">
    <location>
        <begin position="214"/>
        <end position="397"/>
    </location>
</feature>
<evidence type="ECO:0000313" key="6">
    <source>
        <dbReference type="Proteomes" id="UP000223071"/>
    </source>
</evidence>
<dbReference type="InterPro" id="IPR045006">
    <property type="entry name" value="CHLI-like"/>
</dbReference>
<dbReference type="InterPro" id="IPR001208">
    <property type="entry name" value="MCM_dom"/>
</dbReference>
<dbReference type="Pfam" id="PF13335">
    <property type="entry name" value="Mg_chelatase_C"/>
    <property type="match status" value="1"/>
</dbReference>